<dbReference type="InterPro" id="IPR029132">
    <property type="entry name" value="CBAH/NAAA_C"/>
</dbReference>
<feature type="signal peptide" evidence="3">
    <location>
        <begin position="1"/>
        <end position="27"/>
    </location>
</feature>
<keyword evidence="2 5" id="KW-0378">Hydrolase</keyword>
<accession>A0A085GK77</accession>
<dbReference type="PANTHER" id="PTHR35527:SF2">
    <property type="entry name" value="HYDROLASE"/>
    <property type="match status" value="1"/>
</dbReference>
<dbReference type="EC" id="3.-.-.-" evidence="5"/>
<evidence type="ECO:0000313" key="6">
    <source>
        <dbReference type="Proteomes" id="UP000028640"/>
    </source>
</evidence>
<dbReference type="EMBL" id="JMPJ01000031">
    <property type="protein sequence ID" value="KFC84122.1"/>
    <property type="molecule type" value="Genomic_DNA"/>
</dbReference>
<dbReference type="STRING" id="910964.GEAM_0932"/>
<protein>
    <submittedName>
        <fullName evidence="5">Choloylglycine hydrolase</fullName>
        <ecNumber evidence="5">3.-.-.-</ecNumber>
        <ecNumber evidence="5">3.5.1.24</ecNumber>
    </submittedName>
</protein>
<keyword evidence="6" id="KW-1185">Reference proteome</keyword>
<dbReference type="PANTHER" id="PTHR35527">
    <property type="entry name" value="CHOLOYLGLYCINE HYDROLASE"/>
    <property type="match status" value="1"/>
</dbReference>
<name>A0A085GK77_EWIA3</name>
<dbReference type="GO" id="GO:0045302">
    <property type="term" value="F:choloylglycine hydrolase activity"/>
    <property type="evidence" value="ECO:0007669"/>
    <property type="project" value="UniProtKB-EC"/>
</dbReference>
<dbReference type="AlphaFoldDB" id="A0A085GK77"/>
<dbReference type="GeneID" id="78379273"/>
<sequence length="362" mass="39817">MKTLSRTLSATLIGLALGGAMVSSAEACTRAFLNTDPGNIISARNLDFFGPVDPALVITPRGVSHNGGDDAHAAHWKTQYGSVVIYADDAFPMDGMNEKGLAGHTLFYTNGSQEQQSNQDKPVIESRAWLSYILDNFATVNDAVNAIQHDVRLVAKKMPIDYASDTKHIAIEDASGDSAIIEIDNGKVNIYHGKQYQVMTNPPSYDQQLKNLAKYSHATRDQIPLGLDADQRLVRATFDLKNLPKADTKNQAQGFLLSVMHNIEYPIGTPTGPHEKPVIDAYAKYSKNPQFNKGIGTYWTTLSDLSHGEYHFKSTFAPSQVWVKLGDINFAADQPVRKIQHLNDYAEKGWEGNVLAQAQPVK</sequence>
<proteinExistence type="inferred from homology"/>
<dbReference type="InterPro" id="IPR029055">
    <property type="entry name" value="Ntn_hydrolases_N"/>
</dbReference>
<dbReference type="RefSeq" id="WP_034788881.1">
    <property type="nucleotide sequence ID" value="NZ_JMPJ01000031.1"/>
</dbReference>
<dbReference type="EC" id="3.5.1.24" evidence="5"/>
<evidence type="ECO:0000256" key="3">
    <source>
        <dbReference type="SAM" id="SignalP"/>
    </source>
</evidence>
<dbReference type="Gene3D" id="3.60.60.10">
    <property type="entry name" value="Penicillin V Acylase, Chain A"/>
    <property type="match status" value="1"/>
</dbReference>
<organism evidence="5 6">
    <name type="scientific">Ewingella americana (strain ATCC 33852 / DSM 4580 / CCUG 14506 / JCM 5911 / LMG 7869 / NCTC 12157 / CDC 1468-78)</name>
    <dbReference type="NCBI Taxonomy" id="910964"/>
    <lineage>
        <taxon>Bacteria</taxon>
        <taxon>Pseudomonadati</taxon>
        <taxon>Pseudomonadota</taxon>
        <taxon>Gammaproteobacteria</taxon>
        <taxon>Enterobacterales</taxon>
        <taxon>Yersiniaceae</taxon>
        <taxon>Ewingella</taxon>
    </lineage>
</organism>
<evidence type="ECO:0000313" key="5">
    <source>
        <dbReference type="EMBL" id="KFC84122.1"/>
    </source>
</evidence>
<feature type="domain" description="Choloylglycine hydrolase/NAAA C-terminal" evidence="4">
    <location>
        <begin position="28"/>
        <end position="277"/>
    </location>
</feature>
<feature type="chain" id="PRO_5001791387" evidence="3">
    <location>
        <begin position="28"/>
        <end position="362"/>
    </location>
</feature>
<evidence type="ECO:0000259" key="4">
    <source>
        <dbReference type="Pfam" id="PF02275"/>
    </source>
</evidence>
<gene>
    <name evidence="5" type="ORF">GEAM_0932</name>
</gene>
<comment type="caution">
    <text evidence="5">The sequence shown here is derived from an EMBL/GenBank/DDBJ whole genome shotgun (WGS) entry which is preliminary data.</text>
</comment>
<comment type="similarity">
    <text evidence="1">Belongs to the peptidase C59 family.</text>
</comment>
<dbReference type="Proteomes" id="UP000028640">
    <property type="component" value="Unassembled WGS sequence"/>
</dbReference>
<keyword evidence="3" id="KW-0732">Signal</keyword>
<reference evidence="5 6" key="1">
    <citation type="submission" date="2014-05" db="EMBL/GenBank/DDBJ databases">
        <title>ATOL: Assembling a taxonomically balanced genome-scale reconstruction of the evolutionary history of the Enterobacteriaceae.</title>
        <authorList>
            <person name="Plunkett G.III."/>
            <person name="Neeno-Eckwall E.C."/>
            <person name="Glasner J.D."/>
            <person name="Perna N.T."/>
        </authorList>
    </citation>
    <scope>NUCLEOTIDE SEQUENCE [LARGE SCALE GENOMIC DNA]</scope>
    <source>
        <strain evidence="5 6">ATCC 33852</strain>
    </source>
</reference>
<dbReference type="OrthoDB" id="1265391at2"/>
<evidence type="ECO:0000256" key="1">
    <source>
        <dbReference type="ARBA" id="ARBA00006625"/>
    </source>
</evidence>
<dbReference type="InterPro" id="IPR052193">
    <property type="entry name" value="Peptidase_C59"/>
</dbReference>
<dbReference type="Pfam" id="PF02275">
    <property type="entry name" value="CBAH"/>
    <property type="match status" value="1"/>
</dbReference>
<dbReference type="SUPFAM" id="SSF56235">
    <property type="entry name" value="N-terminal nucleophile aminohydrolases (Ntn hydrolases)"/>
    <property type="match status" value="1"/>
</dbReference>
<evidence type="ECO:0000256" key="2">
    <source>
        <dbReference type="ARBA" id="ARBA00022801"/>
    </source>
</evidence>
<dbReference type="eggNOG" id="COG3049">
    <property type="taxonomic scope" value="Bacteria"/>
</dbReference>